<comment type="subcellular location">
    <subcellularLocation>
        <location evidence="1">Membrane</location>
        <topology evidence="1">Multi-pass membrane protein</topology>
    </subcellularLocation>
</comment>
<dbReference type="Proteomes" id="UP001174691">
    <property type="component" value="Unassembled WGS sequence"/>
</dbReference>
<name>A0AA38S0A4_9PEZI</name>
<evidence type="ECO:0000259" key="8">
    <source>
        <dbReference type="Pfam" id="PF20684"/>
    </source>
</evidence>
<dbReference type="InterPro" id="IPR052337">
    <property type="entry name" value="SAT4-like"/>
</dbReference>
<feature type="region of interest" description="Disordered" evidence="6">
    <location>
        <begin position="278"/>
        <end position="300"/>
    </location>
</feature>
<gene>
    <name evidence="9" type="ORF">NKR19_g1629</name>
</gene>
<feature type="compositionally biased region" description="Polar residues" evidence="6">
    <location>
        <begin position="290"/>
        <end position="300"/>
    </location>
</feature>
<organism evidence="9 10">
    <name type="scientific">Coniochaeta hoffmannii</name>
    <dbReference type="NCBI Taxonomy" id="91930"/>
    <lineage>
        <taxon>Eukaryota</taxon>
        <taxon>Fungi</taxon>
        <taxon>Dikarya</taxon>
        <taxon>Ascomycota</taxon>
        <taxon>Pezizomycotina</taxon>
        <taxon>Sordariomycetes</taxon>
        <taxon>Sordariomycetidae</taxon>
        <taxon>Coniochaetales</taxon>
        <taxon>Coniochaetaceae</taxon>
        <taxon>Coniochaeta</taxon>
    </lineage>
</organism>
<evidence type="ECO:0000256" key="6">
    <source>
        <dbReference type="SAM" id="MobiDB-lite"/>
    </source>
</evidence>
<dbReference type="InterPro" id="IPR049326">
    <property type="entry name" value="Rhodopsin_dom_fungi"/>
</dbReference>
<proteinExistence type="inferred from homology"/>
<protein>
    <recommendedName>
        <fullName evidence="8">Rhodopsin domain-containing protein</fullName>
    </recommendedName>
</protein>
<feature type="transmembrane region" description="Helical" evidence="7">
    <location>
        <begin position="16"/>
        <end position="37"/>
    </location>
</feature>
<comment type="similarity">
    <text evidence="5">Belongs to the SAT4 family.</text>
</comment>
<feature type="transmembrane region" description="Helical" evidence="7">
    <location>
        <begin position="206"/>
        <end position="225"/>
    </location>
</feature>
<dbReference type="GO" id="GO:0016020">
    <property type="term" value="C:membrane"/>
    <property type="evidence" value="ECO:0007669"/>
    <property type="project" value="UniProtKB-SubCell"/>
</dbReference>
<evidence type="ECO:0000256" key="5">
    <source>
        <dbReference type="ARBA" id="ARBA00038359"/>
    </source>
</evidence>
<evidence type="ECO:0000256" key="4">
    <source>
        <dbReference type="ARBA" id="ARBA00023136"/>
    </source>
</evidence>
<feature type="transmembrane region" description="Helical" evidence="7">
    <location>
        <begin position="49"/>
        <end position="74"/>
    </location>
</feature>
<dbReference type="PANTHER" id="PTHR33048:SF47">
    <property type="entry name" value="INTEGRAL MEMBRANE PROTEIN-RELATED"/>
    <property type="match status" value="1"/>
</dbReference>
<keyword evidence="4 7" id="KW-0472">Membrane</keyword>
<dbReference type="EMBL" id="JANBVN010000015">
    <property type="protein sequence ID" value="KAJ9162058.1"/>
    <property type="molecule type" value="Genomic_DNA"/>
</dbReference>
<dbReference type="AlphaFoldDB" id="A0AA38S0A4"/>
<dbReference type="PANTHER" id="PTHR33048">
    <property type="entry name" value="PTH11-LIKE INTEGRAL MEMBRANE PROTEIN (AFU_ORTHOLOGUE AFUA_5G11245)"/>
    <property type="match status" value="1"/>
</dbReference>
<feature type="transmembrane region" description="Helical" evidence="7">
    <location>
        <begin position="169"/>
        <end position="194"/>
    </location>
</feature>
<keyword evidence="3 7" id="KW-1133">Transmembrane helix</keyword>
<comment type="caution">
    <text evidence="9">The sequence shown here is derived from an EMBL/GenBank/DDBJ whole genome shotgun (WGS) entry which is preliminary data.</text>
</comment>
<evidence type="ECO:0000256" key="7">
    <source>
        <dbReference type="SAM" id="Phobius"/>
    </source>
</evidence>
<evidence type="ECO:0000256" key="1">
    <source>
        <dbReference type="ARBA" id="ARBA00004141"/>
    </source>
</evidence>
<reference evidence="9" key="1">
    <citation type="submission" date="2022-07" db="EMBL/GenBank/DDBJ databases">
        <title>Fungi with potential for degradation of polypropylene.</title>
        <authorList>
            <person name="Gostincar C."/>
        </authorList>
    </citation>
    <scope>NUCLEOTIDE SEQUENCE</scope>
    <source>
        <strain evidence="9">EXF-13287</strain>
    </source>
</reference>
<sequence>MSPHDAGDGQDRGGDIIAASVVIFLFAAAAVALRFYTRVKIVRVLGAEDWTILVALVLSLGVSIASITNVVYGFGQHYATISPSNLVAISKTNFALTVLYQLSLAFTKVSILILYLRLLTYHYARWGVYVMLGIVVIYNIWGFISEMTICVPLSKLWDDRGYGTCHPITFTYAVIGLHIATDFLIFFLPIPVFVNVKMTRAKKLTVLAVFTVGFIACIISIVRAVRIFQLSSKLDFTYDIVEISYWNLAEVNTSIICACLMTFKPLISRFSPRWLGSPEASDGSSERQPKTASRVLTSTRRPRTISTEEIAMVDFPSGTSKIPRIYSSPGRRRSLSAEEAGIGDMRHATLE</sequence>
<feature type="region of interest" description="Disordered" evidence="6">
    <location>
        <begin position="321"/>
        <end position="351"/>
    </location>
</feature>
<dbReference type="Pfam" id="PF20684">
    <property type="entry name" value="Fung_rhodopsin"/>
    <property type="match status" value="1"/>
</dbReference>
<keyword evidence="2 7" id="KW-0812">Transmembrane</keyword>
<feature type="transmembrane region" description="Helical" evidence="7">
    <location>
        <begin position="94"/>
        <end position="116"/>
    </location>
</feature>
<evidence type="ECO:0000313" key="9">
    <source>
        <dbReference type="EMBL" id="KAJ9162058.1"/>
    </source>
</evidence>
<evidence type="ECO:0000256" key="2">
    <source>
        <dbReference type="ARBA" id="ARBA00022692"/>
    </source>
</evidence>
<evidence type="ECO:0000256" key="3">
    <source>
        <dbReference type="ARBA" id="ARBA00022989"/>
    </source>
</evidence>
<accession>A0AA38S0A4</accession>
<feature type="transmembrane region" description="Helical" evidence="7">
    <location>
        <begin position="128"/>
        <end position="149"/>
    </location>
</feature>
<evidence type="ECO:0000313" key="10">
    <source>
        <dbReference type="Proteomes" id="UP001174691"/>
    </source>
</evidence>
<feature type="domain" description="Rhodopsin" evidence="8">
    <location>
        <begin position="33"/>
        <end position="269"/>
    </location>
</feature>
<keyword evidence="10" id="KW-1185">Reference proteome</keyword>